<dbReference type="SUPFAM" id="SSF56300">
    <property type="entry name" value="Metallo-dependent phosphatases"/>
    <property type="match status" value="1"/>
</dbReference>
<dbReference type="PANTHER" id="PTHR31302:SF31">
    <property type="entry name" value="PHOSPHODIESTERASE YAEI"/>
    <property type="match status" value="1"/>
</dbReference>
<evidence type="ECO:0000313" key="5">
    <source>
        <dbReference type="Proteomes" id="UP000767854"/>
    </source>
</evidence>
<dbReference type="InterPro" id="IPR051158">
    <property type="entry name" value="Metallophosphoesterase_sf"/>
</dbReference>
<protein>
    <submittedName>
        <fullName evidence="4">MPP superfamily phosphohydrolase</fullName>
    </submittedName>
</protein>
<evidence type="ECO:0000313" key="4">
    <source>
        <dbReference type="EMBL" id="MBM7561146.1"/>
    </source>
</evidence>
<dbReference type="Proteomes" id="UP000767854">
    <property type="component" value="Unassembled WGS sequence"/>
</dbReference>
<evidence type="ECO:0000256" key="2">
    <source>
        <dbReference type="ARBA" id="ARBA00022801"/>
    </source>
</evidence>
<gene>
    <name evidence="4" type="ORF">JOC49_000663</name>
</gene>
<reference evidence="4 5" key="1">
    <citation type="submission" date="2021-01" db="EMBL/GenBank/DDBJ databases">
        <title>Genomic Encyclopedia of Type Strains, Phase IV (KMG-IV): sequencing the most valuable type-strain genomes for metagenomic binning, comparative biology and taxonomic classification.</title>
        <authorList>
            <person name="Goeker M."/>
        </authorList>
    </citation>
    <scope>NUCLEOTIDE SEQUENCE [LARGE SCALE GENOMIC DNA]</scope>
    <source>
        <strain evidence="4 5">DSM 24436</strain>
    </source>
</reference>
<dbReference type="Pfam" id="PF00149">
    <property type="entry name" value="Metallophos"/>
    <property type="match status" value="1"/>
</dbReference>
<dbReference type="Gene3D" id="3.60.21.10">
    <property type="match status" value="1"/>
</dbReference>
<dbReference type="EMBL" id="JAFBDT010000003">
    <property type="protein sequence ID" value="MBM7561146.1"/>
    <property type="molecule type" value="Genomic_DNA"/>
</dbReference>
<sequence length="277" mass="31013">MKKTIYILIGLFALTGFILYQNNALEITKIEVRDETIPSAFNTFRIVQISDLHNKGFGNQQERLVKAVNALSPDIVVITGDLIDRRKYDLALAMEFVEKIADFVPIYYVSGNHEAWSGNYDEIVSALSQAGVHILDDKALALKKADEEIRIIGLSDPDFLTSTYLDGTNYTKMEKNLKALTEPSVYQILLSHRPECFELYAHYNINLTFSGHAHGGQFRLPLVGGFIAPDQGIFPKYSSGLYQSGQAKMIVSRGLGNSIIPIRLFNRPEIVLVELNP</sequence>
<evidence type="ECO:0000259" key="3">
    <source>
        <dbReference type="Pfam" id="PF00149"/>
    </source>
</evidence>
<dbReference type="PANTHER" id="PTHR31302">
    <property type="entry name" value="TRANSMEMBRANE PROTEIN WITH METALLOPHOSPHOESTERASE DOMAIN-RELATED"/>
    <property type="match status" value="1"/>
</dbReference>
<proteinExistence type="predicted"/>
<dbReference type="InterPro" id="IPR029052">
    <property type="entry name" value="Metallo-depent_PP-like"/>
</dbReference>
<organism evidence="4 5">
    <name type="scientific">Fusibacter tunisiensis</name>
    <dbReference type="NCBI Taxonomy" id="1008308"/>
    <lineage>
        <taxon>Bacteria</taxon>
        <taxon>Bacillati</taxon>
        <taxon>Bacillota</taxon>
        <taxon>Clostridia</taxon>
        <taxon>Eubacteriales</taxon>
        <taxon>Eubacteriales Family XII. Incertae Sedis</taxon>
        <taxon>Fusibacter</taxon>
    </lineage>
</organism>
<comment type="caution">
    <text evidence="4">The sequence shown here is derived from an EMBL/GenBank/DDBJ whole genome shotgun (WGS) entry which is preliminary data.</text>
</comment>
<keyword evidence="5" id="KW-1185">Reference proteome</keyword>
<keyword evidence="1" id="KW-0479">Metal-binding</keyword>
<dbReference type="RefSeq" id="WP_204662282.1">
    <property type="nucleotide sequence ID" value="NZ_JAFBDT010000003.1"/>
</dbReference>
<name>A0ABS2MP17_9FIRM</name>
<dbReference type="CDD" id="cd07385">
    <property type="entry name" value="MPP_YkuE_C"/>
    <property type="match status" value="1"/>
</dbReference>
<feature type="domain" description="Calcineurin-like phosphoesterase" evidence="3">
    <location>
        <begin position="44"/>
        <end position="214"/>
    </location>
</feature>
<keyword evidence="2" id="KW-0378">Hydrolase</keyword>
<accession>A0ABS2MP17</accession>
<evidence type="ECO:0000256" key="1">
    <source>
        <dbReference type="ARBA" id="ARBA00022723"/>
    </source>
</evidence>
<dbReference type="InterPro" id="IPR004843">
    <property type="entry name" value="Calcineurin-like_PHP"/>
</dbReference>